<name>A0ABS4K6C1_9CLOT</name>
<organism evidence="2 3">
    <name type="scientific">Clostridium punense</name>
    <dbReference type="NCBI Taxonomy" id="1054297"/>
    <lineage>
        <taxon>Bacteria</taxon>
        <taxon>Bacillati</taxon>
        <taxon>Bacillota</taxon>
        <taxon>Clostridia</taxon>
        <taxon>Eubacteriales</taxon>
        <taxon>Clostridiaceae</taxon>
        <taxon>Clostridium</taxon>
    </lineage>
</organism>
<evidence type="ECO:0000256" key="1">
    <source>
        <dbReference type="SAM" id="Phobius"/>
    </source>
</evidence>
<feature type="transmembrane region" description="Helical" evidence="1">
    <location>
        <begin position="21"/>
        <end position="39"/>
    </location>
</feature>
<dbReference type="EMBL" id="JAGGLL010000027">
    <property type="protein sequence ID" value="MBP2023328.1"/>
    <property type="molecule type" value="Genomic_DNA"/>
</dbReference>
<comment type="caution">
    <text evidence="2">The sequence shown here is derived from an EMBL/GenBank/DDBJ whole genome shotgun (WGS) entry which is preliminary data.</text>
</comment>
<evidence type="ECO:0000313" key="3">
    <source>
        <dbReference type="Proteomes" id="UP001519308"/>
    </source>
</evidence>
<feature type="transmembrane region" description="Helical" evidence="1">
    <location>
        <begin position="125"/>
        <end position="147"/>
    </location>
</feature>
<accession>A0ABS4K6C1</accession>
<evidence type="ECO:0000313" key="2">
    <source>
        <dbReference type="EMBL" id="MBP2023328.1"/>
    </source>
</evidence>
<dbReference type="RefSeq" id="WP_021281114.1">
    <property type="nucleotide sequence ID" value="NZ_JAGGLL010000027.1"/>
</dbReference>
<protein>
    <submittedName>
        <fullName evidence="2">ABC-2 type transport system permease protein</fullName>
    </submittedName>
</protein>
<feature type="transmembrane region" description="Helical" evidence="1">
    <location>
        <begin position="51"/>
        <end position="71"/>
    </location>
</feature>
<feature type="transmembrane region" description="Helical" evidence="1">
    <location>
        <begin position="211"/>
        <end position="229"/>
    </location>
</feature>
<keyword evidence="1" id="KW-0812">Transmembrane</keyword>
<dbReference type="Pfam" id="PF12730">
    <property type="entry name" value="ABC2_membrane_4"/>
    <property type="match status" value="1"/>
</dbReference>
<proteinExistence type="predicted"/>
<feature type="transmembrane region" description="Helical" evidence="1">
    <location>
        <begin position="154"/>
        <end position="173"/>
    </location>
</feature>
<gene>
    <name evidence="2" type="ORF">J2Z44_003165</name>
</gene>
<sequence>MDRALKVITLELKRKKFIKDIIFSLTGLTVLSFFSYLLIKTLQEAEFSVVPMTFLQLVPYIILVICSFSLTQEFANKTDKVVFTGIFTRNEIVFSKLISFLTTSLICYVWYQLLNWIAGGVKLELLLVNLITFLIYSFTLGSFILLVSIVSSNFIVTGIVTYVLYFDLILAIFKQVLESDRSEEVKQFIVNLPFYIANTGFSIGSYTAKETIIMLMCGSLFLTLACVIINRKNM</sequence>
<feature type="transmembrane region" description="Helical" evidence="1">
    <location>
        <begin position="92"/>
        <end position="113"/>
    </location>
</feature>
<keyword evidence="1" id="KW-1133">Transmembrane helix</keyword>
<keyword evidence="1" id="KW-0472">Membrane</keyword>
<keyword evidence="3" id="KW-1185">Reference proteome</keyword>
<reference evidence="2 3" key="1">
    <citation type="submission" date="2021-03" db="EMBL/GenBank/DDBJ databases">
        <title>Genomic Encyclopedia of Type Strains, Phase IV (KMG-IV): sequencing the most valuable type-strain genomes for metagenomic binning, comparative biology and taxonomic classification.</title>
        <authorList>
            <person name="Goeker M."/>
        </authorList>
    </citation>
    <scope>NUCLEOTIDE SEQUENCE [LARGE SCALE GENOMIC DNA]</scope>
    <source>
        <strain evidence="2 3">DSM 28650</strain>
    </source>
</reference>
<dbReference type="Proteomes" id="UP001519308">
    <property type="component" value="Unassembled WGS sequence"/>
</dbReference>